<feature type="transmembrane region" description="Helical" evidence="2">
    <location>
        <begin position="92"/>
        <end position="116"/>
    </location>
</feature>
<feature type="region of interest" description="Disordered" evidence="1">
    <location>
        <begin position="565"/>
        <end position="599"/>
    </location>
</feature>
<dbReference type="AlphaFoldDB" id="A0A1T3CG67"/>
<dbReference type="Proteomes" id="UP000191004">
    <property type="component" value="Unassembled WGS sequence"/>
</dbReference>
<name>A0A1T3CG67_9HYPO</name>
<reference evidence="3 4" key="1">
    <citation type="submission" date="2016-04" db="EMBL/GenBank/DDBJ databases">
        <title>Multiple horizontal gene transfer events from other fungi enriched the ability of the initially mycotrophic fungus Trichoderma (Ascomycota) to feed on dead plant biomass.</title>
        <authorList>
            <person name="Atanasova L."/>
            <person name="Chenthamara K."/>
            <person name="Zhang J."/>
            <person name="Grujic M."/>
            <person name="Henrissat B."/>
            <person name="Kuo A."/>
            <person name="Aertz A."/>
            <person name="Salamov A."/>
            <person name="Lipzen A."/>
            <person name="Labutti K."/>
            <person name="Barry K."/>
            <person name="Miao Y."/>
            <person name="Rahimi M.J."/>
            <person name="Shen Q."/>
            <person name="Grigoriev I.V."/>
            <person name="Kubicek C.P."/>
            <person name="Druzhinina I.S."/>
        </authorList>
    </citation>
    <scope>NUCLEOTIDE SEQUENCE [LARGE SCALE GENOMIC DNA]</scope>
    <source>
        <strain evidence="3 4">NJAU 4742</strain>
    </source>
</reference>
<keyword evidence="2" id="KW-0812">Transmembrane</keyword>
<evidence type="ECO:0000313" key="3">
    <source>
        <dbReference type="EMBL" id="OPB40052.1"/>
    </source>
</evidence>
<proteinExistence type="predicted"/>
<feature type="transmembrane region" description="Helical" evidence="2">
    <location>
        <begin position="258"/>
        <end position="276"/>
    </location>
</feature>
<feature type="transmembrane region" description="Helical" evidence="2">
    <location>
        <begin position="128"/>
        <end position="154"/>
    </location>
</feature>
<evidence type="ECO:0000313" key="4">
    <source>
        <dbReference type="Proteomes" id="UP000191004"/>
    </source>
</evidence>
<feature type="transmembrane region" description="Helical" evidence="2">
    <location>
        <begin position="296"/>
        <end position="315"/>
    </location>
</feature>
<organism evidence="3 4">
    <name type="scientific">Trichoderma guizhouense</name>
    <dbReference type="NCBI Taxonomy" id="1491466"/>
    <lineage>
        <taxon>Eukaryota</taxon>
        <taxon>Fungi</taxon>
        <taxon>Dikarya</taxon>
        <taxon>Ascomycota</taxon>
        <taxon>Pezizomycotina</taxon>
        <taxon>Sordariomycetes</taxon>
        <taxon>Hypocreomycetidae</taxon>
        <taxon>Hypocreales</taxon>
        <taxon>Hypocreaceae</taxon>
        <taxon>Trichoderma</taxon>
    </lineage>
</organism>
<evidence type="ECO:0000256" key="1">
    <source>
        <dbReference type="SAM" id="MobiDB-lite"/>
    </source>
</evidence>
<feature type="region of interest" description="Disordered" evidence="1">
    <location>
        <begin position="439"/>
        <end position="464"/>
    </location>
</feature>
<accession>A0A1T3CG67</accession>
<feature type="transmembrane region" description="Helical" evidence="2">
    <location>
        <begin position="218"/>
        <end position="238"/>
    </location>
</feature>
<feature type="transmembrane region" description="Helical" evidence="2">
    <location>
        <begin position="51"/>
        <end position="72"/>
    </location>
</feature>
<comment type="caution">
    <text evidence="3">The sequence shown here is derived from an EMBL/GenBank/DDBJ whole genome shotgun (WGS) entry which is preliminary data.</text>
</comment>
<keyword evidence="4" id="KW-1185">Reference proteome</keyword>
<keyword evidence="2" id="KW-1133">Transmembrane helix</keyword>
<protein>
    <submittedName>
        <fullName evidence="3">Uncharacterized protein</fullName>
    </submittedName>
</protein>
<dbReference type="OrthoDB" id="5368516at2759"/>
<evidence type="ECO:0000256" key="2">
    <source>
        <dbReference type="SAM" id="Phobius"/>
    </source>
</evidence>
<dbReference type="EMBL" id="LVVK01000017">
    <property type="protein sequence ID" value="OPB40052.1"/>
    <property type="molecule type" value="Genomic_DNA"/>
</dbReference>
<keyword evidence="2" id="KW-0472">Membrane</keyword>
<gene>
    <name evidence="3" type="ORF">A0O28_0001310</name>
</gene>
<feature type="compositionally biased region" description="Polar residues" evidence="1">
    <location>
        <begin position="577"/>
        <end position="593"/>
    </location>
</feature>
<feature type="transmembrane region" description="Helical" evidence="2">
    <location>
        <begin position="174"/>
        <end position="198"/>
    </location>
</feature>
<feature type="compositionally biased region" description="Polar residues" evidence="1">
    <location>
        <begin position="440"/>
        <end position="458"/>
    </location>
</feature>
<sequence>MNSWDMLSEQQGGMVWARQVDNDVGGFQFMDNSTSAIINNLKFAVAKQVRTMIIILAGFNIAMAVVLAFVIFRNCYKGAKRSDPAFGFRSSVFKFIEASEIFPFVLSIGIAIQGIVYVVSQTKGLEGLLILGCTSISQAMLPALFTVPYIQLIFGLETTVQALRRRPFERRSRWVIVACLVVVIIGAVAMYVVTRFIRPPDLCYASLFWFVQTWRLESFALLTAISCILIIGAIIIFVRLHRDPSVGIIERTGASRMVYYMILGAVINGLMAPFFFSISSQNPLALTQIQLSLNMVASVASNVSGITFGVLYLFLRSRKMQKIGPLGHLELGAPRKEKSVESWPGTDIFNTQIEQPVSPARIFESRASTRMSEAIAETAENANGKGHGFETIPITPSFNRVAADGFQFPNVAPSPVAIRARKDSYSLFPSQREAVEARPKTSNSILLPSTTYSPTGGNDNMARGNEMFIDLLPPPSIRISGAPRHNRDSSLVSSATVQIGLRVSNLADVTRLEAPFYFSPERPFSPTRPDSSFAARPSYTPSTRDIGLAVSDDYMNSIRSPIRTTAEMEQSEKPITLSPTVYSPNNASVSPRTKASRRSIDSIPSTIGASNADASYSVGTTEWI</sequence>